<keyword evidence="2" id="KW-1133">Transmembrane helix</keyword>
<organism evidence="3 4">
    <name type="scientific">Humicola insolens</name>
    <name type="common">Soft-rot fungus</name>
    <dbReference type="NCBI Taxonomy" id="85995"/>
    <lineage>
        <taxon>Eukaryota</taxon>
        <taxon>Fungi</taxon>
        <taxon>Dikarya</taxon>
        <taxon>Ascomycota</taxon>
        <taxon>Pezizomycotina</taxon>
        <taxon>Sordariomycetes</taxon>
        <taxon>Sordariomycetidae</taxon>
        <taxon>Sordariales</taxon>
        <taxon>Chaetomiaceae</taxon>
        <taxon>Mycothermus</taxon>
    </lineage>
</organism>
<feature type="region of interest" description="Disordered" evidence="1">
    <location>
        <begin position="264"/>
        <end position="344"/>
    </location>
</feature>
<evidence type="ECO:0000313" key="4">
    <source>
        <dbReference type="Proteomes" id="UP001583172"/>
    </source>
</evidence>
<evidence type="ECO:0000256" key="1">
    <source>
        <dbReference type="SAM" id="MobiDB-lite"/>
    </source>
</evidence>
<feature type="compositionally biased region" description="Polar residues" evidence="1">
    <location>
        <begin position="1"/>
        <end position="17"/>
    </location>
</feature>
<dbReference type="Proteomes" id="UP001583172">
    <property type="component" value="Unassembled WGS sequence"/>
</dbReference>
<feature type="region of interest" description="Disordered" evidence="1">
    <location>
        <begin position="183"/>
        <end position="202"/>
    </location>
</feature>
<protein>
    <submittedName>
        <fullName evidence="3">Uncharacterized protein</fullName>
    </submittedName>
</protein>
<name>A0ABR3VNS0_HUMIN</name>
<keyword evidence="2" id="KW-0472">Membrane</keyword>
<evidence type="ECO:0000313" key="3">
    <source>
        <dbReference type="EMBL" id="KAL1842596.1"/>
    </source>
</evidence>
<accession>A0ABR3VNS0</accession>
<keyword evidence="4" id="KW-1185">Reference proteome</keyword>
<comment type="caution">
    <text evidence="3">The sequence shown here is derived from an EMBL/GenBank/DDBJ whole genome shotgun (WGS) entry which is preliminary data.</text>
</comment>
<proteinExistence type="predicted"/>
<sequence>MQLASTLQPSSASSTEVTPADAQDGSTMTVAGPLTTTFGAPSSCSSDAAQIYQVWSGSASSYVAGPFYTRDSDCFPSGYDPEPTKYFSPGWCPQGYTTACSSLATAGRETETAVICCPAHYTFSCPAAGRTDGPSLGCTSTWTDALAVLAVTVVRDGETHTTPTLVSETAGGITAYGIQVRFQSTDPTPTPTTQVDDDATSSLPSVSIPTDYFIPTPTVSPSSSSGVSTPVAIGIGVGSAVAALLLAGAIGLFFFLRWRRKKQSHPESASQSRSDSPPPVPPKELSASPVPYRTVPPPYELSEDTSPRRAGSPSSMSKRHMSTSPVPGWTSASTRGRRYSARKDSQLTAAVAVFEGAQVRVAWVGEYQRVE</sequence>
<keyword evidence="2" id="KW-0812">Transmembrane</keyword>
<feature type="compositionally biased region" description="Polar residues" evidence="1">
    <location>
        <begin position="312"/>
        <end position="334"/>
    </location>
</feature>
<feature type="region of interest" description="Disordered" evidence="1">
    <location>
        <begin position="1"/>
        <end position="28"/>
    </location>
</feature>
<dbReference type="EMBL" id="JAZGSY010000038">
    <property type="protein sequence ID" value="KAL1842596.1"/>
    <property type="molecule type" value="Genomic_DNA"/>
</dbReference>
<reference evidence="3 4" key="1">
    <citation type="journal article" date="2024" name="Commun. Biol.">
        <title>Comparative genomic analysis of thermophilic fungi reveals convergent evolutionary adaptations and gene losses.</title>
        <authorList>
            <person name="Steindorff A.S."/>
            <person name="Aguilar-Pontes M.V."/>
            <person name="Robinson A.J."/>
            <person name="Andreopoulos B."/>
            <person name="LaButti K."/>
            <person name="Kuo A."/>
            <person name="Mondo S."/>
            <person name="Riley R."/>
            <person name="Otillar R."/>
            <person name="Haridas S."/>
            <person name="Lipzen A."/>
            <person name="Grimwood J."/>
            <person name="Schmutz J."/>
            <person name="Clum A."/>
            <person name="Reid I.D."/>
            <person name="Moisan M.C."/>
            <person name="Butler G."/>
            <person name="Nguyen T.T.M."/>
            <person name="Dewar K."/>
            <person name="Conant G."/>
            <person name="Drula E."/>
            <person name="Henrissat B."/>
            <person name="Hansel C."/>
            <person name="Singer S."/>
            <person name="Hutchinson M.I."/>
            <person name="de Vries R.P."/>
            <person name="Natvig D.O."/>
            <person name="Powell A.J."/>
            <person name="Tsang A."/>
            <person name="Grigoriev I.V."/>
        </authorList>
    </citation>
    <scope>NUCLEOTIDE SEQUENCE [LARGE SCALE GENOMIC DNA]</scope>
    <source>
        <strain evidence="3 4">CBS 620.91</strain>
    </source>
</reference>
<feature type="compositionally biased region" description="Polar residues" evidence="1">
    <location>
        <begin position="266"/>
        <end position="275"/>
    </location>
</feature>
<gene>
    <name evidence="3" type="ORF">VTJ49DRAFT_4776</name>
</gene>
<evidence type="ECO:0000256" key="2">
    <source>
        <dbReference type="SAM" id="Phobius"/>
    </source>
</evidence>
<feature type="transmembrane region" description="Helical" evidence="2">
    <location>
        <begin position="231"/>
        <end position="256"/>
    </location>
</feature>
<feature type="compositionally biased region" description="Low complexity" evidence="1">
    <location>
        <begin position="185"/>
        <end position="194"/>
    </location>
</feature>